<dbReference type="PROSITE" id="PS00141">
    <property type="entry name" value="ASP_PROTEASE"/>
    <property type="match status" value="1"/>
</dbReference>
<feature type="disulfide bond" evidence="5">
    <location>
        <begin position="97"/>
        <end position="102"/>
    </location>
</feature>
<dbReference type="SUPFAM" id="SSF50630">
    <property type="entry name" value="Acid proteases"/>
    <property type="match status" value="1"/>
</dbReference>
<keyword evidence="2" id="KW-0645">Protease</keyword>
<dbReference type="Proteomes" id="UP000604046">
    <property type="component" value="Unassembled WGS sequence"/>
</dbReference>
<proteinExistence type="inferred from homology"/>
<dbReference type="GO" id="GO:0004190">
    <property type="term" value="F:aspartic-type endopeptidase activity"/>
    <property type="evidence" value="ECO:0007669"/>
    <property type="project" value="UniProtKB-KW"/>
</dbReference>
<feature type="domain" description="Peptidase A1" evidence="6">
    <location>
        <begin position="66"/>
        <end position="197"/>
    </location>
</feature>
<evidence type="ECO:0000256" key="4">
    <source>
        <dbReference type="ARBA" id="ARBA00022801"/>
    </source>
</evidence>
<evidence type="ECO:0000313" key="7">
    <source>
        <dbReference type="EMBL" id="CAE7576629.1"/>
    </source>
</evidence>
<dbReference type="Gene3D" id="2.40.70.10">
    <property type="entry name" value="Acid Proteases"/>
    <property type="match status" value="1"/>
</dbReference>
<sequence>MQALLPQPFVQLRAARTWATMVMLAFVGVAFLALAQGLANFVDLRLKGCTVMAADEGEGLSRSPVYYGEVKVGPARQSFQLLFDTGSSFLWVPSSTCSSAACLLHKKYHRLQSDDAEVHEGVAVSFSTGELVGLPARDQFCLGGSHANTDNPSELCAELDLHAAEQESDFPFIDMPFDGILGLNLGCGVLEQAWRDV</sequence>
<dbReference type="PANTHER" id="PTHR47966">
    <property type="entry name" value="BETA-SITE APP-CLEAVING ENZYME, ISOFORM A-RELATED"/>
    <property type="match status" value="1"/>
</dbReference>
<accession>A0A812UGW6</accession>
<dbReference type="PANTHER" id="PTHR47966:SF51">
    <property type="entry name" value="BETA-SITE APP-CLEAVING ENZYME, ISOFORM A-RELATED"/>
    <property type="match status" value="1"/>
</dbReference>
<keyword evidence="8" id="KW-1185">Reference proteome</keyword>
<evidence type="ECO:0000256" key="3">
    <source>
        <dbReference type="ARBA" id="ARBA00022750"/>
    </source>
</evidence>
<dbReference type="InterPro" id="IPR033121">
    <property type="entry name" value="PEPTIDASE_A1"/>
</dbReference>
<evidence type="ECO:0000313" key="8">
    <source>
        <dbReference type="Proteomes" id="UP000604046"/>
    </source>
</evidence>
<dbReference type="InterPro" id="IPR021109">
    <property type="entry name" value="Peptidase_aspartic_dom_sf"/>
</dbReference>
<evidence type="ECO:0000259" key="6">
    <source>
        <dbReference type="PROSITE" id="PS51767"/>
    </source>
</evidence>
<evidence type="ECO:0000256" key="2">
    <source>
        <dbReference type="ARBA" id="ARBA00022670"/>
    </source>
</evidence>
<reference evidence="7" key="1">
    <citation type="submission" date="2021-02" db="EMBL/GenBank/DDBJ databases">
        <authorList>
            <person name="Dougan E. K."/>
            <person name="Rhodes N."/>
            <person name="Thang M."/>
            <person name="Chan C."/>
        </authorList>
    </citation>
    <scope>NUCLEOTIDE SEQUENCE</scope>
</reference>
<dbReference type="Pfam" id="PF00026">
    <property type="entry name" value="Asp"/>
    <property type="match status" value="1"/>
</dbReference>
<dbReference type="EMBL" id="CAJNDS010002732">
    <property type="protein sequence ID" value="CAE7576629.1"/>
    <property type="molecule type" value="Genomic_DNA"/>
</dbReference>
<keyword evidence="3" id="KW-0064">Aspartyl protease</keyword>
<dbReference type="OrthoDB" id="771136at2759"/>
<evidence type="ECO:0000256" key="5">
    <source>
        <dbReference type="PIRSR" id="PIRSR601461-2"/>
    </source>
</evidence>
<organism evidence="7 8">
    <name type="scientific">Symbiodinium natans</name>
    <dbReference type="NCBI Taxonomy" id="878477"/>
    <lineage>
        <taxon>Eukaryota</taxon>
        <taxon>Sar</taxon>
        <taxon>Alveolata</taxon>
        <taxon>Dinophyceae</taxon>
        <taxon>Suessiales</taxon>
        <taxon>Symbiodiniaceae</taxon>
        <taxon>Symbiodinium</taxon>
    </lineage>
</organism>
<keyword evidence="4" id="KW-0378">Hydrolase</keyword>
<dbReference type="InterPro" id="IPR001969">
    <property type="entry name" value="Aspartic_peptidase_AS"/>
</dbReference>
<dbReference type="PROSITE" id="PS51767">
    <property type="entry name" value="PEPTIDASE_A1"/>
    <property type="match status" value="1"/>
</dbReference>
<dbReference type="InterPro" id="IPR001461">
    <property type="entry name" value="Aspartic_peptidase_A1"/>
</dbReference>
<evidence type="ECO:0000256" key="1">
    <source>
        <dbReference type="ARBA" id="ARBA00007447"/>
    </source>
</evidence>
<keyword evidence="5" id="KW-1015">Disulfide bond</keyword>
<name>A0A812UGW6_9DINO</name>
<dbReference type="AlphaFoldDB" id="A0A812UGW6"/>
<comment type="caution">
    <text evidence="7">The sequence shown here is derived from an EMBL/GenBank/DDBJ whole genome shotgun (WGS) entry which is preliminary data.</text>
</comment>
<comment type="similarity">
    <text evidence="1">Belongs to the peptidase A1 family.</text>
</comment>
<dbReference type="GO" id="GO:0006508">
    <property type="term" value="P:proteolysis"/>
    <property type="evidence" value="ECO:0007669"/>
    <property type="project" value="UniProtKB-KW"/>
</dbReference>
<protein>
    <submittedName>
        <fullName evidence="7">CardB protein</fullName>
    </submittedName>
</protein>
<gene>
    <name evidence="7" type="primary">cardB</name>
    <name evidence="7" type="ORF">SNAT2548_LOCUS32893</name>
</gene>